<dbReference type="EMBL" id="VFPO01000001">
    <property type="protein sequence ID" value="TQM66597.1"/>
    <property type="molecule type" value="Genomic_DNA"/>
</dbReference>
<dbReference type="GO" id="GO:0005524">
    <property type="term" value="F:ATP binding"/>
    <property type="evidence" value="ECO:0007669"/>
    <property type="project" value="UniProtKB-KW"/>
</dbReference>
<dbReference type="PANTHER" id="PTHR42749">
    <property type="entry name" value="CELL SHAPE-DETERMINING PROTEIN MREB"/>
    <property type="match status" value="1"/>
</dbReference>
<dbReference type="PANTHER" id="PTHR42749:SF1">
    <property type="entry name" value="CELL SHAPE-DETERMINING PROTEIN MREB"/>
    <property type="match status" value="1"/>
</dbReference>
<evidence type="ECO:0000256" key="1">
    <source>
        <dbReference type="ARBA" id="ARBA00022741"/>
    </source>
</evidence>
<comment type="caution">
    <text evidence="4">The sequence shown here is derived from an EMBL/GenBank/DDBJ whole genome shotgun (WGS) entry which is preliminary data.</text>
</comment>
<protein>
    <submittedName>
        <fullName evidence="4">Hsp70 protein</fullName>
    </submittedName>
</protein>
<dbReference type="AlphaFoldDB" id="A0A543I7P4"/>
<reference evidence="4 5" key="1">
    <citation type="submission" date="2019-06" db="EMBL/GenBank/DDBJ databases">
        <title>Sequencing the genomes of 1000 actinobacteria strains.</title>
        <authorList>
            <person name="Klenk H.-P."/>
        </authorList>
    </citation>
    <scope>NUCLEOTIDE SEQUENCE [LARGE SCALE GENOMIC DNA]</scope>
    <source>
        <strain evidence="4 5">DSM 45043</strain>
    </source>
</reference>
<dbReference type="InterPro" id="IPR043129">
    <property type="entry name" value="ATPase_NBD"/>
</dbReference>
<gene>
    <name evidence="4" type="ORF">FHX41_0178</name>
</gene>
<dbReference type="InterPro" id="IPR013126">
    <property type="entry name" value="Hsp_70_fam"/>
</dbReference>
<dbReference type="Gene3D" id="3.30.420.40">
    <property type="match status" value="2"/>
</dbReference>
<dbReference type="Gene3D" id="2.130.10.10">
    <property type="entry name" value="YVTN repeat-like/Quinoprotein amine dehydrogenase"/>
    <property type="match status" value="1"/>
</dbReference>
<proteinExistence type="predicted"/>
<dbReference type="Proteomes" id="UP000316706">
    <property type="component" value="Unassembled WGS sequence"/>
</dbReference>
<evidence type="ECO:0000313" key="4">
    <source>
        <dbReference type="EMBL" id="TQM66597.1"/>
    </source>
</evidence>
<dbReference type="InterPro" id="IPR011047">
    <property type="entry name" value="Quinoprotein_ADH-like_sf"/>
</dbReference>
<evidence type="ECO:0000256" key="2">
    <source>
        <dbReference type="ARBA" id="ARBA00022840"/>
    </source>
</evidence>
<keyword evidence="3" id="KW-0143">Chaperone</keyword>
<accession>A0A543I7P4</accession>
<dbReference type="Gene3D" id="3.90.640.10">
    <property type="entry name" value="Actin, Chain A, domain 4"/>
    <property type="match status" value="1"/>
</dbReference>
<keyword evidence="5" id="KW-1185">Reference proteome</keyword>
<dbReference type="Pfam" id="PF00012">
    <property type="entry name" value="HSP70"/>
    <property type="match status" value="1"/>
</dbReference>
<organism evidence="4 5">
    <name type="scientific">Actinomadura hallensis</name>
    <dbReference type="NCBI Taxonomy" id="337895"/>
    <lineage>
        <taxon>Bacteria</taxon>
        <taxon>Bacillati</taxon>
        <taxon>Actinomycetota</taxon>
        <taxon>Actinomycetes</taxon>
        <taxon>Streptosporangiales</taxon>
        <taxon>Thermomonosporaceae</taxon>
        <taxon>Actinomadura</taxon>
    </lineage>
</organism>
<keyword evidence="2" id="KW-0067">ATP-binding</keyword>
<dbReference type="RefSeq" id="WP_141965717.1">
    <property type="nucleotide sequence ID" value="NZ_VFPO01000001.1"/>
</dbReference>
<name>A0A543I7P4_9ACTN</name>
<evidence type="ECO:0000313" key="5">
    <source>
        <dbReference type="Proteomes" id="UP000316706"/>
    </source>
</evidence>
<dbReference type="SUPFAM" id="SSF50998">
    <property type="entry name" value="Quinoprotein alcohol dehydrogenase-like"/>
    <property type="match status" value="1"/>
</dbReference>
<dbReference type="OrthoDB" id="9766019at2"/>
<dbReference type="SUPFAM" id="SSF53067">
    <property type="entry name" value="Actin-like ATPase domain"/>
    <property type="match status" value="2"/>
</dbReference>
<dbReference type="GO" id="GO:0140662">
    <property type="term" value="F:ATP-dependent protein folding chaperone"/>
    <property type="evidence" value="ECO:0007669"/>
    <property type="project" value="InterPro"/>
</dbReference>
<sequence length="675" mass="73146">MIASIDFGASSTKAAILRPETGRVERVLFEGAPDFPSAIYLAKSGAVLVGNRAISYRGRNPLRLCTELKQHVNREAEGSSARRVLRLGGDELPLVDAMSAVLGHAYAAIREQSGGPPAQVVLTHPVTWGGARKALLRKAAERAGIRSVLHLVSEPEAAVRHVLAHVPGELPVPVALLDIGASTSDLVVLTWSADGRLVPLFQDGTQAGGDDFDAGVLDHVASRLSERGRRSFAKLREEQPYEAWTVARQTKHELSELPESSFSVEYEDLPDVPIRRERFEEATEDVVEECTAALENAIDTLGGSNPVRSVVLSGGSSSVPAVCGEAERLARNPGARFFLAGELEKGAESAAVALGAVRTAPRYEIRMENRPVFSLPEKALLLPRATPVEIKGGYVYKSAKQCISTYKRGKGHRSKVRVGSVTGYVWSLEYDRDNGTVFSGTDNGLVQAWAVDDGRLDDMKFVGRVMSVFGFLRDQIVVAMTARRNWVAWGQKNGEGEIYQRTDGNWVRKATFQTPAPITKMAFTHHPHYLVTWDEEALRLFAPLGGEQLCSVTFAPAKHDAAFDSERGRVYVAGGGTLTCYRAVRKLLVSEFEVRLGSSALVQVGRSPGGRAVVLAYDPDESELIAVDGVTGAVLARCGAEFEGNAEMVRPVGKGYFLVLSGSHLFRVDLVRTEA</sequence>
<keyword evidence="1" id="KW-0547">Nucleotide-binding</keyword>
<evidence type="ECO:0000256" key="3">
    <source>
        <dbReference type="ARBA" id="ARBA00023186"/>
    </source>
</evidence>
<dbReference type="InterPro" id="IPR015943">
    <property type="entry name" value="WD40/YVTN_repeat-like_dom_sf"/>
</dbReference>